<evidence type="ECO:0000313" key="2">
    <source>
        <dbReference type="Proteomes" id="UP000299102"/>
    </source>
</evidence>
<dbReference type="EMBL" id="BGZK01000079">
    <property type="protein sequence ID" value="GBP16487.1"/>
    <property type="molecule type" value="Genomic_DNA"/>
</dbReference>
<keyword evidence="2" id="KW-1185">Reference proteome</keyword>
<accession>A0A4C1TR87</accession>
<reference evidence="1 2" key="1">
    <citation type="journal article" date="2019" name="Commun. Biol.">
        <title>The bagworm genome reveals a unique fibroin gene that provides high tensile strength.</title>
        <authorList>
            <person name="Kono N."/>
            <person name="Nakamura H."/>
            <person name="Ohtoshi R."/>
            <person name="Tomita M."/>
            <person name="Numata K."/>
            <person name="Arakawa K."/>
        </authorList>
    </citation>
    <scope>NUCLEOTIDE SEQUENCE [LARGE SCALE GENOMIC DNA]</scope>
</reference>
<dbReference type="AlphaFoldDB" id="A0A4C1TR87"/>
<protein>
    <submittedName>
        <fullName evidence="1">Uncharacterized protein</fullName>
    </submittedName>
</protein>
<name>A0A4C1TR87_EUMVA</name>
<organism evidence="1 2">
    <name type="scientific">Eumeta variegata</name>
    <name type="common">Bagworm moth</name>
    <name type="synonym">Eumeta japonica</name>
    <dbReference type="NCBI Taxonomy" id="151549"/>
    <lineage>
        <taxon>Eukaryota</taxon>
        <taxon>Metazoa</taxon>
        <taxon>Ecdysozoa</taxon>
        <taxon>Arthropoda</taxon>
        <taxon>Hexapoda</taxon>
        <taxon>Insecta</taxon>
        <taxon>Pterygota</taxon>
        <taxon>Neoptera</taxon>
        <taxon>Endopterygota</taxon>
        <taxon>Lepidoptera</taxon>
        <taxon>Glossata</taxon>
        <taxon>Ditrysia</taxon>
        <taxon>Tineoidea</taxon>
        <taxon>Psychidae</taxon>
        <taxon>Oiketicinae</taxon>
        <taxon>Eumeta</taxon>
    </lineage>
</organism>
<comment type="caution">
    <text evidence="1">The sequence shown here is derived from an EMBL/GenBank/DDBJ whole genome shotgun (WGS) entry which is preliminary data.</text>
</comment>
<proteinExistence type="predicted"/>
<gene>
    <name evidence="1" type="ORF">EVAR_10060_1</name>
</gene>
<sequence length="85" mass="9487">MTPLSSRAFLFLTPGRRGSAAADVRRVPISRRFRAVPKPTPYFTGNVAPGPGTSEFVFANARFVPRNFQFLTSRIEIASMDQRLN</sequence>
<dbReference type="Proteomes" id="UP000299102">
    <property type="component" value="Unassembled WGS sequence"/>
</dbReference>
<evidence type="ECO:0000313" key="1">
    <source>
        <dbReference type="EMBL" id="GBP16487.1"/>
    </source>
</evidence>